<evidence type="ECO:0000313" key="5">
    <source>
        <dbReference type="EMBL" id="CVI57740.1"/>
    </source>
</evidence>
<evidence type="ECO:0000256" key="1">
    <source>
        <dbReference type="ARBA" id="ARBA00023015"/>
    </source>
</evidence>
<dbReference type="InterPro" id="IPR020449">
    <property type="entry name" value="Tscrpt_reg_AraC-type_HTH"/>
</dbReference>
<keyword evidence="2" id="KW-0238">DNA-binding</keyword>
<dbReference type="InterPro" id="IPR009057">
    <property type="entry name" value="Homeodomain-like_sf"/>
</dbReference>
<keyword evidence="3" id="KW-0804">Transcription</keyword>
<dbReference type="GO" id="GO:0043565">
    <property type="term" value="F:sequence-specific DNA binding"/>
    <property type="evidence" value="ECO:0007669"/>
    <property type="project" value="InterPro"/>
</dbReference>
<dbReference type="GO" id="GO:0003700">
    <property type="term" value="F:DNA-binding transcription factor activity"/>
    <property type="evidence" value="ECO:0007669"/>
    <property type="project" value="InterPro"/>
</dbReference>
<feature type="domain" description="HTH araC/xylS-type" evidence="4">
    <location>
        <begin position="1"/>
        <end position="47"/>
    </location>
</feature>
<name>A0A1S7TTS1_9HYPH</name>
<evidence type="ECO:0000256" key="2">
    <source>
        <dbReference type="ARBA" id="ARBA00023125"/>
    </source>
</evidence>
<sequence length="75" mass="8647">MDFLRAPQSAHMTIAEVAASYGFTNPENFSRVFKKTFGLSPRQMRHFASENRDLTSDIVKPDSAEWTRWIVQLGR</sequence>
<dbReference type="PROSITE" id="PS01124">
    <property type="entry name" value="HTH_ARAC_FAMILY_2"/>
    <property type="match status" value="1"/>
</dbReference>
<dbReference type="Pfam" id="PF00165">
    <property type="entry name" value="HTH_AraC"/>
    <property type="match status" value="1"/>
</dbReference>
<gene>
    <name evidence="5" type="ORF">AGR7A_Lc100042</name>
</gene>
<dbReference type="InterPro" id="IPR018060">
    <property type="entry name" value="HTH_AraC"/>
</dbReference>
<accession>A0A1S7TTS1</accession>
<dbReference type="SUPFAM" id="SSF46689">
    <property type="entry name" value="Homeodomain-like"/>
    <property type="match status" value="1"/>
</dbReference>
<dbReference type="Gene3D" id="1.10.10.60">
    <property type="entry name" value="Homeodomain-like"/>
    <property type="match status" value="1"/>
</dbReference>
<proteinExistence type="predicted"/>
<comment type="caution">
    <text evidence="5">The sequence shown here is derived from an EMBL/GenBank/DDBJ whole genome shotgun (WGS) entry which is preliminary data.</text>
</comment>
<dbReference type="EMBL" id="FCNP01000031">
    <property type="protein sequence ID" value="CVI57740.1"/>
    <property type="molecule type" value="Genomic_DNA"/>
</dbReference>
<evidence type="ECO:0000259" key="4">
    <source>
        <dbReference type="PROSITE" id="PS01124"/>
    </source>
</evidence>
<evidence type="ECO:0000313" key="6">
    <source>
        <dbReference type="Proteomes" id="UP000192140"/>
    </source>
</evidence>
<evidence type="ECO:0000256" key="3">
    <source>
        <dbReference type="ARBA" id="ARBA00023163"/>
    </source>
</evidence>
<keyword evidence="1" id="KW-0805">Transcription regulation</keyword>
<dbReference type="PRINTS" id="PR00032">
    <property type="entry name" value="HTHARAC"/>
</dbReference>
<dbReference type="AlphaFoldDB" id="A0A1S7TTS1"/>
<organism evidence="5 6">
    <name type="scientific">Agrobacterium deltaense NCPPB 1641</name>
    <dbReference type="NCBI Taxonomy" id="1183425"/>
    <lineage>
        <taxon>Bacteria</taxon>
        <taxon>Pseudomonadati</taxon>
        <taxon>Pseudomonadota</taxon>
        <taxon>Alphaproteobacteria</taxon>
        <taxon>Hyphomicrobiales</taxon>
        <taxon>Rhizobiaceae</taxon>
        <taxon>Rhizobium/Agrobacterium group</taxon>
        <taxon>Agrobacterium</taxon>
    </lineage>
</organism>
<protein>
    <submittedName>
        <fullName evidence="5">AraC family transcriptional regulator</fullName>
    </submittedName>
</protein>
<keyword evidence="6" id="KW-1185">Reference proteome</keyword>
<reference evidence="5" key="1">
    <citation type="submission" date="2016-01" db="EMBL/GenBank/DDBJ databases">
        <authorList>
            <person name="Regsiter A."/>
            <person name="william w."/>
        </authorList>
    </citation>
    <scope>NUCLEOTIDE SEQUENCE</scope>
    <source>
        <strain evidence="5">NCPPB 1641</strain>
    </source>
</reference>
<dbReference type="Proteomes" id="UP000192140">
    <property type="component" value="Unassembled WGS sequence"/>
</dbReference>